<evidence type="ECO:0000313" key="12">
    <source>
        <dbReference type="EMBL" id="TBT94937.1"/>
    </source>
</evidence>
<proteinExistence type="predicted"/>
<evidence type="ECO:0000256" key="5">
    <source>
        <dbReference type="ARBA" id="ARBA00022777"/>
    </source>
</evidence>
<dbReference type="GO" id="GO:0004674">
    <property type="term" value="F:protein serine/threonine kinase activity"/>
    <property type="evidence" value="ECO:0007669"/>
    <property type="project" value="UniProtKB-KW"/>
</dbReference>
<dbReference type="InterPro" id="IPR000719">
    <property type="entry name" value="Prot_kinase_dom"/>
</dbReference>
<dbReference type="EC" id="2.7.11.1" evidence="1"/>
<dbReference type="PANTHER" id="PTHR43289:SF34">
    <property type="entry name" value="SERINE_THREONINE-PROTEIN KINASE YBDM-RELATED"/>
    <property type="match status" value="1"/>
</dbReference>
<gene>
    <name evidence="12" type="ORF">ET996_07940</name>
</gene>
<dbReference type="CDD" id="cd14014">
    <property type="entry name" value="STKc_PknB_like"/>
    <property type="match status" value="1"/>
</dbReference>
<organism evidence="12 13">
    <name type="scientific">Propioniciclava tarda</name>
    <dbReference type="NCBI Taxonomy" id="433330"/>
    <lineage>
        <taxon>Bacteria</taxon>
        <taxon>Bacillati</taxon>
        <taxon>Actinomycetota</taxon>
        <taxon>Actinomycetes</taxon>
        <taxon>Propionibacteriales</taxon>
        <taxon>Propionibacteriaceae</taxon>
        <taxon>Propioniciclava</taxon>
    </lineage>
</organism>
<dbReference type="FunFam" id="3.30.200.20:FF:000035">
    <property type="entry name" value="Serine/threonine protein kinase Stk1"/>
    <property type="match status" value="1"/>
</dbReference>
<evidence type="ECO:0000256" key="9">
    <source>
        <dbReference type="SAM" id="MobiDB-lite"/>
    </source>
</evidence>
<dbReference type="InterPro" id="IPR011009">
    <property type="entry name" value="Kinase-like_dom_sf"/>
</dbReference>
<dbReference type="FunFam" id="1.10.510.10:FF:000021">
    <property type="entry name" value="Serine/threonine protein kinase"/>
    <property type="match status" value="1"/>
</dbReference>
<feature type="transmembrane region" description="Helical" evidence="10">
    <location>
        <begin position="317"/>
        <end position="335"/>
    </location>
</feature>
<dbReference type="Proteomes" id="UP000291933">
    <property type="component" value="Unassembled WGS sequence"/>
</dbReference>
<dbReference type="PANTHER" id="PTHR43289">
    <property type="entry name" value="MITOGEN-ACTIVATED PROTEIN KINASE KINASE KINASE 20-RELATED"/>
    <property type="match status" value="1"/>
</dbReference>
<reference evidence="12 13" key="1">
    <citation type="submission" date="2019-01" db="EMBL/GenBank/DDBJ databases">
        <title>Lactibacter flavus gen. nov., sp. nov., a novel bacterium of the family Propionibacteriaceae isolated from raw milk and dairy products.</title>
        <authorList>
            <person name="Huptas C."/>
            <person name="Wenning M."/>
            <person name="Breitenwieser F."/>
            <person name="Doll E."/>
            <person name="Von Neubeck M."/>
            <person name="Busse H.-J."/>
            <person name="Scherer S."/>
        </authorList>
    </citation>
    <scope>NUCLEOTIDE SEQUENCE [LARGE SCALE GENOMIC DNA]</scope>
    <source>
        <strain evidence="12 13">DSM 22130</strain>
    </source>
</reference>
<keyword evidence="13" id="KW-1185">Reference proteome</keyword>
<evidence type="ECO:0000256" key="3">
    <source>
        <dbReference type="ARBA" id="ARBA00022679"/>
    </source>
</evidence>
<evidence type="ECO:0000256" key="2">
    <source>
        <dbReference type="ARBA" id="ARBA00022527"/>
    </source>
</evidence>
<evidence type="ECO:0000313" key="13">
    <source>
        <dbReference type="Proteomes" id="UP000291933"/>
    </source>
</evidence>
<dbReference type="SUPFAM" id="SSF56112">
    <property type="entry name" value="Protein kinase-like (PK-like)"/>
    <property type="match status" value="1"/>
</dbReference>
<accession>A0A4Q9KKD4</accession>
<evidence type="ECO:0000256" key="7">
    <source>
        <dbReference type="ARBA" id="ARBA00047899"/>
    </source>
</evidence>
<keyword evidence="10" id="KW-0472">Membrane</keyword>
<evidence type="ECO:0000256" key="1">
    <source>
        <dbReference type="ARBA" id="ARBA00012513"/>
    </source>
</evidence>
<dbReference type="Gene3D" id="3.30.200.20">
    <property type="entry name" value="Phosphorylase Kinase, domain 1"/>
    <property type="match status" value="1"/>
</dbReference>
<keyword evidence="10" id="KW-0812">Transmembrane</keyword>
<feature type="domain" description="Protein kinase" evidence="11">
    <location>
        <begin position="14"/>
        <end position="271"/>
    </location>
</feature>
<evidence type="ECO:0000259" key="11">
    <source>
        <dbReference type="PROSITE" id="PS50011"/>
    </source>
</evidence>
<feature type="region of interest" description="Disordered" evidence="9">
    <location>
        <begin position="278"/>
        <end position="307"/>
    </location>
</feature>
<keyword evidence="2 12" id="KW-0723">Serine/threonine-protein kinase</keyword>
<dbReference type="Gene3D" id="1.10.510.10">
    <property type="entry name" value="Transferase(Phosphotransferase) domain 1"/>
    <property type="match status" value="1"/>
</dbReference>
<evidence type="ECO:0000256" key="10">
    <source>
        <dbReference type="SAM" id="Phobius"/>
    </source>
</evidence>
<comment type="caution">
    <text evidence="12">The sequence shown here is derived from an EMBL/GenBank/DDBJ whole genome shotgun (WGS) entry which is preliminary data.</text>
</comment>
<dbReference type="GO" id="GO:0005524">
    <property type="term" value="F:ATP binding"/>
    <property type="evidence" value="ECO:0007669"/>
    <property type="project" value="UniProtKB-KW"/>
</dbReference>
<keyword evidence="10" id="KW-1133">Transmembrane helix</keyword>
<dbReference type="SMART" id="SM00220">
    <property type="entry name" value="S_TKc"/>
    <property type="match status" value="1"/>
</dbReference>
<keyword evidence="5 12" id="KW-0418">Kinase</keyword>
<dbReference type="OrthoDB" id="9762169at2"/>
<dbReference type="RefSeq" id="WP_131172026.1">
    <property type="nucleotide sequence ID" value="NZ_FXTL01000007.1"/>
</dbReference>
<evidence type="ECO:0000256" key="4">
    <source>
        <dbReference type="ARBA" id="ARBA00022741"/>
    </source>
</evidence>
<dbReference type="AlphaFoldDB" id="A0A4Q9KKD4"/>
<dbReference type="InterPro" id="IPR008271">
    <property type="entry name" value="Ser/Thr_kinase_AS"/>
</dbReference>
<feature type="compositionally biased region" description="Pro residues" evidence="9">
    <location>
        <begin position="278"/>
        <end position="294"/>
    </location>
</feature>
<comment type="catalytic activity">
    <reaction evidence="7">
        <text>L-threonyl-[protein] + ATP = O-phospho-L-threonyl-[protein] + ADP + H(+)</text>
        <dbReference type="Rhea" id="RHEA:46608"/>
        <dbReference type="Rhea" id="RHEA-COMP:11060"/>
        <dbReference type="Rhea" id="RHEA-COMP:11605"/>
        <dbReference type="ChEBI" id="CHEBI:15378"/>
        <dbReference type="ChEBI" id="CHEBI:30013"/>
        <dbReference type="ChEBI" id="CHEBI:30616"/>
        <dbReference type="ChEBI" id="CHEBI:61977"/>
        <dbReference type="ChEBI" id="CHEBI:456216"/>
        <dbReference type="EC" id="2.7.11.1"/>
    </reaction>
</comment>
<comment type="catalytic activity">
    <reaction evidence="8">
        <text>L-seryl-[protein] + ATP = O-phospho-L-seryl-[protein] + ADP + H(+)</text>
        <dbReference type="Rhea" id="RHEA:17989"/>
        <dbReference type="Rhea" id="RHEA-COMP:9863"/>
        <dbReference type="Rhea" id="RHEA-COMP:11604"/>
        <dbReference type="ChEBI" id="CHEBI:15378"/>
        <dbReference type="ChEBI" id="CHEBI:29999"/>
        <dbReference type="ChEBI" id="CHEBI:30616"/>
        <dbReference type="ChEBI" id="CHEBI:83421"/>
        <dbReference type="ChEBI" id="CHEBI:456216"/>
        <dbReference type="EC" id="2.7.11.1"/>
    </reaction>
</comment>
<keyword evidence="6" id="KW-0067">ATP-binding</keyword>
<dbReference type="EMBL" id="SDMR01000008">
    <property type="protein sequence ID" value="TBT94937.1"/>
    <property type="molecule type" value="Genomic_DNA"/>
</dbReference>
<dbReference type="PROSITE" id="PS50011">
    <property type="entry name" value="PROTEIN_KINASE_DOM"/>
    <property type="match status" value="1"/>
</dbReference>
<dbReference type="GO" id="GO:0045717">
    <property type="term" value="P:negative regulation of fatty acid biosynthetic process"/>
    <property type="evidence" value="ECO:0007669"/>
    <property type="project" value="UniProtKB-ARBA"/>
</dbReference>
<keyword evidence="3" id="KW-0808">Transferase</keyword>
<evidence type="ECO:0000256" key="6">
    <source>
        <dbReference type="ARBA" id="ARBA00022840"/>
    </source>
</evidence>
<evidence type="ECO:0000256" key="8">
    <source>
        <dbReference type="ARBA" id="ARBA00048679"/>
    </source>
</evidence>
<dbReference type="Pfam" id="PF00069">
    <property type="entry name" value="Pkinase"/>
    <property type="match status" value="1"/>
</dbReference>
<keyword evidence="4" id="KW-0547">Nucleotide-binding</keyword>
<protein>
    <recommendedName>
        <fullName evidence="1">non-specific serine/threonine protein kinase</fullName>
        <ecNumber evidence="1">2.7.11.1</ecNumber>
    </recommendedName>
</protein>
<name>A0A4Q9KKD4_PROTD</name>
<dbReference type="PROSITE" id="PS00108">
    <property type="entry name" value="PROTEIN_KINASE_ST"/>
    <property type="match status" value="1"/>
</dbReference>
<sequence>MERLKDGFVLKERYRLRRRIASGGMGAVWEANDELLHRPVAIKIMHPHTASEQVFARRFRDEAQYAAKLRSSNIVNVYDYGEDHGLAFLVMELVTGKTIAQLIATRGPLEPEFVRSVVIQVASALAEAHEWGIIHRDVKPSNILVTASGEAKLSDFGIARAVQGEPLTQHGEVLGTPQYLSPEQATGQPASPASDLYALGVVAHEMLTSVKPFDGATPVAIALAHVNEPPPPLPSSVPSDLAELVSRCLSKDPRLRPASADAVIQDLQPNTGGLRMVPVPPLPDRRPPAPPLTPASPTTGRQPLAPDLVNPRRTQQVLAVAATLLVVVLCLAALFL</sequence>